<dbReference type="InterPro" id="IPR036273">
    <property type="entry name" value="CRAL/TRIO_N_dom_sf"/>
</dbReference>
<organism evidence="2 3">
    <name type="scientific">Cryptococcus amylolentus CBS 6273</name>
    <dbReference type="NCBI Taxonomy" id="1296118"/>
    <lineage>
        <taxon>Eukaryota</taxon>
        <taxon>Fungi</taxon>
        <taxon>Dikarya</taxon>
        <taxon>Basidiomycota</taxon>
        <taxon>Agaricomycotina</taxon>
        <taxon>Tremellomycetes</taxon>
        <taxon>Tremellales</taxon>
        <taxon>Cryptococcaceae</taxon>
        <taxon>Cryptococcus</taxon>
    </lineage>
</organism>
<dbReference type="InterPro" id="IPR051026">
    <property type="entry name" value="PI/PC_transfer"/>
</dbReference>
<dbReference type="Pfam" id="PF03765">
    <property type="entry name" value="CRAL_TRIO_N"/>
    <property type="match status" value="1"/>
</dbReference>
<proteinExistence type="predicted"/>
<dbReference type="SMART" id="SM00516">
    <property type="entry name" value="SEC14"/>
    <property type="match status" value="1"/>
</dbReference>
<dbReference type="SUPFAM" id="SSF52087">
    <property type="entry name" value="CRAL/TRIO domain"/>
    <property type="match status" value="1"/>
</dbReference>
<comment type="caution">
    <text evidence="2">The sequence shown here is derived from an EMBL/GenBank/DDBJ whole genome shotgun (WGS) entry which is preliminary data.</text>
</comment>
<dbReference type="PANTHER" id="PTHR45657:SF1">
    <property type="entry name" value="CRAL-TRIO DOMAIN-CONTAINING PROTEIN YKL091C-RELATED"/>
    <property type="match status" value="1"/>
</dbReference>
<name>A0A1E3JX90_9TREE</name>
<dbReference type="Gene3D" id="1.10.8.20">
    <property type="entry name" value="N-terminal domain of phosphatidylinositol transfer protein sec14p"/>
    <property type="match status" value="1"/>
</dbReference>
<dbReference type="SUPFAM" id="SSF46938">
    <property type="entry name" value="CRAL/TRIO N-terminal domain"/>
    <property type="match status" value="1"/>
</dbReference>
<dbReference type="PROSITE" id="PS50191">
    <property type="entry name" value="CRAL_TRIO"/>
    <property type="match status" value="1"/>
</dbReference>
<dbReference type="SMART" id="SM01100">
    <property type="entry name" value="CRAL_TRIO_N"/>
    <property type="match status" value="1"/>
</dbReference>
<dbReference type="Proteomes" id="UP000095149">
    <property type="component" value="Unassembled WGS sequence"/>
</dbReference>
<dbReference type="AlphaFoldDB" id="A0A1E3JX90"/>
<feature type="domain" description="CRAL-TRIO" evidence="1">
    <location>
        <begin position="103"/>
        <end position="284"/>
    </location>
</feature>
<sequence>MATTADPQSGHPGHLTPDQQATLTSFRTLLSSTTPPLIPASPTREEHTAKLGYDRYSDAALLRFLRARKFDQERAKEMWSANESWRASFGADELAANGFPYPEASQVNQYYPQFYHKTDLQGRPLYIEQLGKLDIPKLYAITTQERQLKRLVAEYEKSFRERWPACTEAQRREGKLREGEVVETSCTILDLYNAGISSFYRVKDYVMAASAIGQNNYPETMGHMFIINAPYLFSTIWSLIKPWLDEATVRKIHILGKNYKNELREYIAEENLPVALGGRCVCAGEGGCEMGDAGPWNGGQA</sequence>
<evidence type="ECO:0000313" key="2">
    <source>
        <dbReference type="EMBL" id="ODO05484.1"/>
    </source>
</evidence>
<reference evidence="2 3" key="1">
    <citation type="submission" date="2016-06" db="EMBL/GenBank/DDBJ databases">
        <title>Evolution of pathogenesis and genome organization in the Tremellales.</title>
        <authorList>
            <person name="Cuomo C."/>
            <person name="Litvintseva A."/>
            <person name="Heitman J."/>
            <person name="Chen Y."/>
            <person name="Sun S."/>
            <person name="Springer D."/>
            <person name="Dromer F."/>
            <person name="Young S."/>
            <person name="Zeng Q."/>
            <person name="Chapman S."/>
            <person name="Gujja S."/>
            <person name="Saif S."/>
            <person name="Birren B."/>
        </authorList>
    </citation>
    <scope>NUCLEOTIDE SEQUENCE [LARGE SCALE GENOMIC DNA]</scope>
    <source>
        <strain evidence="2 3">CBS 6273</strain>
    </source>
</reference>
<dbReference type="EMBL" id="MEKH01000007">
    <property type="protein sequence ID" value="ODO05484.1"/>
    <property type="molecule type" value="Genomic_DNA"/>
</dbReference>
<dbReference type="CDD" id="cd00170">
    <property type="entry name" value="SEC14"/>
    <property type="match status" value="1"/>
</dbReference>
<dbReference type="InterPro" id="IPR011074">
    <property type="entry name" value="CRAL/TRIO_N_dom"/>
</dbReference>
<dbReference type="Gene3D" id="3.40.525.10">
    <property type="entry name" value="CRAL-TRIO lipid binding domain"/>
    <property type="match status" value="1"/>
</dbReference>
<evidence type="ECO:0000313" key="3">
    <source>
        <dbReference type="Proteomes" id="UP000095149"/>
    </source>
</evidence>
<dbReference type="InterPro" id="IPR036865">
    <property type="entry name" value="CRAL-TRIO_dom_sf"/>
</dbReference>
<evidence type="ECO:0000259" key="1">
    <source>
        <dbReference type="PROSITE" id="PS50191"/>
    </source>
</evidence>
<dbReference type="InterPro" id="IPR001251">
    <property type="entry name" value="CRAL-TRIO_dom"/>
</dbReference>
<dbReference type="Pfam" id="PF00650">
    <property type="entry name" value="CRAL_TRIO"/>
    <property type="match status" value="1"/>
</dbReference>
<accession>A0A1E3JX90</accession>
<protein>
    <recommendedName>
        <fullName evidence="1">CRAL-TRIO domain-containing protein</fullName>
    </recommendedName>
</protein>
<dbReference type="PANTHER" id="PTHR45657">
    <property type="entry name" value="CRAL-TRIO DOMAIN-CONTAINING PROTEIN YKL091C-RELATED"/>
    <property type="match status" value="1"/>
</dbReference>
<gene>
    <name evidence="2" type="ORF">I350_04535</name>
</gene>
<dbReference type="OrthoDB" id="1434354at2759"/>